<feature type="transmembrane region" description="Helical" evidence="1">
    <location>
        <begin position="5"/>
        <end position="24"/>
    </location>
</feature>
<dbReference type="Proteomes" id="UP001198439">
    <property type="component" value="Unassembled WGS sequence"/>
</dbReference>
<keyword evidence="1" id="KW-1133">Transmembrane helix</keyword>
<dbReference type="RefSeq" id="WP_106988938.1">
    <property type="nucleotide sequence ID" value="NZ_DBGCOW010000055.1"/>
</dbReference>
<proteinExistence type="predicted"/>
<protein>
    <submittedName>
        <fullName evidence="2">YbaN family protein</fullName>
    </submittedName>
</protein>
<reference evidence="3" key="2">
    <citation type="journal article" date="2019" name="Int. J. Syst. Evol. Microbiol.">
        <title>Faecalibacillus intestinalis gen. nov., sp. nov. and Faecalibacillus faecis sp. nov., isolated from human faeces.</title>
        <authorList>
            <person name="Seo B."/>
            <person name="Jeon K."/>
            <person name="Baek I."/>
            <person name="Lee Y.M."/>
            <person name="Baek K."/>
            <person name="Ko G."/>
        </authorList>
    </citation>
    <scope>NUCLEOTIDE SEQUENCE</scope>
    <source>
        <strain evidence="3">SNUG30370</strain>
    </source>
</reference>
<comment type="caution">
    <text evidence="3">The sequence shown here is derived from an EMBL/GenBank/DDBJ whole genome shotgun (WGS) entry which is preliminary data.</text>
</comment>
<gene>
    <name evidence="3" type="ORF">C7U55_13145</name>
    <name evidence="2" type="ORF">LJD69_08305</name>
</gene>
<dbReference type="EMBL" id="JAJDKZ010000021">
    <property type="protein sequence ID" value="MCB8610594.1"/>
    <property type="molecule type" value="Genomic_DNA"/>
</dbReference>
<name>A0A2T3FJI8_9FIRM</name>
<evidence type="ECO:0000313" key="2">
    <source>
        <dbReference type="EMBL" id="MCB8610594.1"/>
    </source>
</evidence>
<sequence length="80" mass="9353">MKLRYIYQSVLFIIGLFFILLGFVGLLLPVAPQVPFFIIGAICLMKSSNRIRDWVKQHALYKKHCQKFIEKSKLLKRILG</sequence>
<evidence type="ECO:0000313" key="3">
    <source>
        <dbReference type="EMBL" id="PST35447.1"/>
    </source>
</evidence>
<dbReference type="InterPro" id="IPR007401">
    <property type="entry name" value="DUF454"/>
</dbReference>
<dbReference type="Pfam" id="PF04304">
    <property type="entry name" value="DUF454"/>
    <property type="match status" value="1"/>
</dbReference>
<accession>A0A2T3FJI8</accession>
<dbReference type="Proteomes" id="UP000241201">
    <property type="component" value="Unassembled WGS sequence"/>
</dbReference>
<dbReference type="GO" id="GO:0005886">
    <property type="term" value="C:plasma membrane"/>
    <property type="evidence" value="ECO:0007669"/>
    <property type="project" value="TreeGrafter"/>
</dbReference>
<reference evidence="4" key="1">
    <citation type="submission" date="2018-03" db="EMBL/GenBank/DDBJ databases">
        <title>Lachnoclostridium SNUG30370 gen.nov., sp.nov., isolated from human faeces.</title>
        <authorList>
            <person name="Seo B."/>
            <person name="Jeon K."/>
            <person name="Ko G."/>
        </authorList>
    </citation>
    <scope>NUCLEOTIDE SEQUENCE [LARGE SCALE GENOMIC DNA]</scope>
    <source>
        <strain evidence="4">SNUG30370</strain>
    </source>
</reference>
<dbReference type="GeneID" id="77472021"/>
<evidence type="ECO:0000313" key="4">
    <source>
        <dbReference type="Proteomes" id="UP000241201"/>
    </source>
</evidence>
<dbReference type="AlphaFoldDB" id="A0A2T3FJI8"/>
<dbReference type="EMBL" id="PYLP01000038">
    <property type="protein sequence ID" value="PST35447.1"/>
    <property type="molecule type" value="Genomic_DNA"/>
</dbReference>
<dbReference type="PANTHER" id="PTHR35813:SF1">
    <property type="entry name" value="INNER MEMBRANE PROTEIN YBAN"/>
    <property type="match status" value="1"/>
</dbReference>
<keyword evidence="4" id="KW-1185">Reference proteome</keyword>
<keyword evidence="1" id="KW-0812">Transmembrane</keyword>
<dbReference type="PANTHER" id="PTHR35813">
    <property type="entry name" value="INNER MEMBRANE PROTEIN YBAN"/>
    <property type="match status" value="1"/>
</dbReference>
<keyword evidence="1" id="KW-0472">Membrane</keyword>
<reference evidence="2" key="3">
    <citation type="submission" date="2021-10" db="EMBL/GenBank/DDBJ databases">
        <title>Collection of gut derived symbiotic bacterial strains cultured from healthy donors.</title>
        <authorList>
            <person name="Lin H."/>
            <person name="Littmann E."/>
            <person name="Kohout C."/>
            <person name="Pamer E.G."/>
        </authorList>
    </citation>
    <scope>NUCLEOTIDE SEQUENCE</scope>
    <source>
        <strain evidence="2">DFI.4.48</strain>
    </source>
</reference>
<evidence type="ECO:0000256" key="1">
    <source>
        <dbReference type="SAM" id="Phobius"/>
    </source>
</evidence>
<organism evidence="3 4">
    <name type="scientific">Faecalibacillus faecis</name>
    <dbReference type="NCBI Taxonomy" id="1982628"/>
    <lineage>
        <taxon>Bacteria</taxon>
        <taxon>Bacillati</taxon>
        <taxon>Bacillota</taxon>
        <taxon>Erysipelotrichia</taxon>
        <taxon>Erysipelotrichales</taxon>
        <taxon>Coprobacillaceae</taxon>
        <taxon>Faecalibacillus</taxon>
    </lineage>
</organism>